<protein>
    <recommendedName>
        <fullName evidence="4 11">Inositol oxygenase</fullName>
        <ecNumber evidence="4 11">1.13.99.1</ecNumber>
    </recommendedName>
    <alternativeName>
        <fullName evidence="11">Myo-inositol oxygenase</fullName>
    </alternativeName>
</protein>
<comment type="pathway">
    <text evidence="2 11">Polyol metabolism; myo-inositol degradation into D-glucuronate; D-glucuronate from myo-inositol: step 1/1.</text>
</comment>
<dbReference type="PANTHER" id="PTHR12588">
    <property type="entry name" value="MYOINOSITOL OXYGENASE"/>
    <property type="match status" value="1"/>
</dbReference>
<keyword evidence="5 11" id="KW-0963">Cytoplasm</keyword>
<sequence length="254" mass="29046">MTILIDQPELIGSRAEDQNLQEQTNELVLDGGFVVPKTMPNDGFVAPEINSFGKTFRDYNAECERQKSVEEFYRLQHINQTYDFVKKMREEYAKLDKAEMSIWECCELLNEVVDESDPDLDEPQIQHLLQSAEAIRKDYPDEDWLHLTALIHDLGKVLTLPKFGGLPQWAVVGDTFPLGCAFDESNVHHKYFKENPDSNNPAYNTKNGIYTEGCGLDNVMISWGHDDYMYLVCLLCFESNHNCAGAYSSRSTKI</sequence>
<feature type="binding site" evidence="10">
    <location>
        <position position="152"/>
    </location>
    <ligand>
        <name>Fe cation</name>
        <dbReference type="ChEBI" id="CHEBI:24875"/>
        <label>1</label>
    </ligand>
</feature>
<keyword evidence="9 10" id="KW-0408">Iron</keyword>
<evidence type="ECO:0000256" key="7">
    <source>
        <dbReference type="ARBA" id="ARBA00022723"/>
    </source>
</evidence>
<accession>A0A067EL46</accession>
<feature type="binding site" evidence="10">
    <location>
        <position position="127"/>
    </location>
    <ligand>
        <name>Fe cation</name>
        <dbReference type="ChEBI" id="CHEBI:24875"/>
        <label>1</label>
    </ligand>
</feature>
<comment type="similarity">
    <text evidence="3 11">Belongs to the myo-inositol oxygenase family.</text>
</comment>
<dbReference type="InterPro" id="IPR007828">
    <property type="entry name" value="Inositol_oxygenase"/>
</dbReference>
<dbReference type="SMR" id="A0A067EL46"/>
<feature type="binding site" evidence="10">
    <location>
        <position position="153"/>
    </location>
    <ligand>
        <name>Fe cation</name>
        <dbReference type="ChEBI" id="CHEBI:24875"/>
        <label>1</label>
    </ligand>
</feature>
<reference evidence="12 13" key="1">
    <citation type="submission" date="2014-04" db="EMBL/GenBank/DDBJ databases">
        <authorList>
            <consortium name="International Citrus Genome Consortium"/>
            <person name="Gmitter F."/>
            <person name="Chen C."/>
            <person name="Farmerie W."/>
            <person name="Harkins T."/>
            <person name="Desany B."/>
            <person name="Mohiuddin M."/>
            <person name="Kodira C."/>
            <person name="Borodovsky M."/>
            <person name="Lomsadze A."/>
            <person name="Burns P."/>
            <person name="Jenkins J."/>
            <person name="Prochnik S."/>
            <person name="Shu S."/>
            <person name="Chapman J."/>
            <person name="Pitluck S."/>
            <person name="Schmutz J."/>
            <person name="Rokhsar D."/>
        </authorList>
    </citation>
    <scope>NUCLEOTIDE SEQUENCE</scope>
</reference>
<dbReference type="AlphaFoldDB" id="A0A067EL46"/>
<gene>
    <name evidence="12" type="ORF">CISIN_1g021203mg</name>
</gene>
<evidence type="ECO:0000256" key="6">
    <source>
        <dbReference type="ARBA" id="ARBA00022644"/>
    </source>
</evidence>
<name>A0A067EL46_CITSI</name>
<keyword evidence="8 11" id="KW-0560">Oxidoreductase</keyword>
<comment type="cofactor">
    <cofactor evidence="10 11">
        <name>Fe cation</name>
        <dbReference type="ChEBI" id="CHEBI:24875"/>
    </cofactor>
    <text evidence="10 11">Binds 2 iron ions per subunit.</text>
</comment>
<evidence type="ECO:0000313" key="13">
    <source>
        <dbReference type="Proteomes" id="UP000027120"/>
    </source>
</evidence>
<feature type="binding site" evidence="10">
    <location>
        <position position="225"/>
    </location>
    <ligand>
        <name>Fe cation</name>
        <dbReference type="ChEBI" id="CHEBI:24875"/>
        <label>1</label>
    </ligand>
</feature>
<keyword evidence="7 10" id="KW-0479">Metal-binding</keyword>
<evidence type="ECO:0000256" key="3">
    <source>
        <dbReference type="ARBA" id="ARBA00005286"/>
    </source>
</evidence>
<proteinExistence type="inferred from homology"/>
<dbReference type="EMBL" id="KK784978">
    <property type="protein sequence ID" value="KDO55904.1"/>
    <property type="molecule type" value="Genomic_DNA"/>
</dbReference>
<dbReference type="GO" id="GO:0050113">
    <property type="term" value="F:inositol oxygenase activity"/>
    <property type="evidence" value="ECO:0007669"/>
    <property type="project" value="UniProtKB-UniRule"/>
</dbReference>
<dbReference type="SUPFAM" id="SSF109604">
    <property type="entry name" value="HD-domain/PDEase-like"/>
    <property type="match status" value="1"/>
</dbReference>
<dbReference type="GO" id="GO:0005737">
    <property type="term" value="C:cytoplasm"/>
    <property type="evidence" value="ECO:0007669"/>
    <property type="project" value="UniProtKB-SubCell"/>
</dbReference>
<evidence type="ECO:0000256" key="10">
    <source>
        <dbReference type="PIRSR" id="PIRSR607828-2"/>
    </source>
</evidence>
<organism evidence="12 13">
    <name type="scientific">Citrus sinensis</name>
    <name type="common">Sweet orange</name>
    <name type="synonym">Citrus aurantium var. sinensis</name>
    <dbReference type="NCBI Taxonomy" id="2711"/>
    <lineage>
        <taxon>Eukaryota</taxon>
        <taxon>Viridiplantae</taxon>
        <taxon>Streptophyta</taxon>
        <taxon>Embryophyta</taxon>
        <taxon>Tracheophyta</taxon>
        <taxon>Spermatophyta</taxon>
        <taxon>Magnoliopsida</taxon>
        <taxon>eudicotyledons</taxon>
        <taxon>Gunneridae</taxon>
        <taxon>Pentapetalae</taxon>
        <taxon>rosids</taxon>
        <taxon>malvids</taxon>
        <taxon>Sapindales</taxon>
        <taxon>Rutaceae</taxon>
        <taxon>Aurantioideae</taxon>
        <taxon>Citrus</taxon>
    </lineage>
</organism>
<dbReference type="UniPathway" id="UPA00111">
    <property type="reaction ID" value="UER00527"/>
</dbReference>
<evidence type="ECO:0000256" key="9">
    <source>
        <dbReference type="ARBA" id="ARBA00023004"/>
    </source>
</evidence>
<dbReference type="GO" id="GO:0005506">
    <property type="term" value="F:iron ion binding"/>
    <property type="evidence" value="ECO:0007669"/>
    <property type="project" value="InterPro"/>
</dbReference>
<evidence type="ECO:0000256" key="8">
    <source>
        <dbReference type="ARBA" id="ARBA00023002"/>
    </source>
</evidence>
<evidence type="ECO:0000256" key="5">
    <source>
        <dbReference type="ARBA" id="ARBA00022490"/>
    </source>
</evidence>
<keyword evidence="13" id="KW-1185">Reference proteome</keyword>
<dbReference type="EC" id="1.13.99.1" evidence="4 11"/>
<comment type="subcellular location">
    <subcellularLocation>
        <location evidence="1 11">Cytoplasm</location>
    </subcellularLocation>
</comment>
<dbReference type="Pfam" id="PF05153">
    <property type="entry name" value="MIOX"/>
    <property type="match status" value="1"/>
</dbReference>
<keyword evidence="6" id="KW-0060">Ascorbate biosynthesis</keyword>
<comment type="catalytic activity">
    <reaction evidence="11">
        <text>myo-inositol + O2 = D-glucuronate + H2O + H(+)</text>
        <dbReference type="Rhea" id="RHEA:23696"/>
        <dbReference type="ChEBI" id="CHEBI:15377"/>
        <dbReference type="ChEBI" id="CHEBI:15378"/>
        <dbReference type="ChEBI" id="CHEBI:15379"/>
        <dbReference type="ChEBI" id="CHEBI:17268"/>
        <dbReference type="ChEBI" id="CHEBI:58720"/>
        <dbReference type="EC" id="1.13.99.1"/>
    </reaction>
</comment>
<evidence type="ECO:0000256" key="1">
    <source>
        <dbReference type="ARBA" id="ARBA00004496"/>
    </source>
</evidence>
<evidence type="ECO:0000256" key="4">
    <source>
        <dbReference type="ARBA" id="ARBA00011919"/>
    </source>
</evidence>
<dbReference type="GO" id="GO:0019853">
    <property type="term" value="P:L-ascorbic acid biosynthetic process"/>
    <property type="evidence" value="ECO:0007669"/>
    <property type="project" value="UniProtKB-KW"/>
</dbReference>
<dbReference type="Proteomes" id="UP000027120">
    <property type="component" value="Unassembled WGS sequence"/>
</dbReference>
<dbReference type="GO" id="GO:0019310">
    <property type="term" value="P:inositol catabolic process"/>
    <property type="evidence" value="ECO:0007669"/>
    <property type="project" value="UniProtKB-UniRule"/>
</dbReference>
<evidence type="ECO:0000313" key="12">
    <source>
        <dbReference type="EMBL" id="KDO55904.1"/>
    </source>
</evidence>
<evidence type="ECO:0000256" key="2">
    <source>
        <dbReference type="ARBA" id="ARBA00005167"/>
    </source>
</evidence>
<evidence type="ECO:0000256" key="11">
    <source>
        <dbReference type="RuleBase" id="RU367039"/>
    </source>
</evidence>
<dbReference type="PANTHER" id="PTHR12588:SF14">
    <property type="entry name" value="INOSITOL OXYGENASE 2"/>
    <property type="match status" value="1"/>
</dbReference>